<dbReference type="OrthoDB" id="10593079at2759"/>
<dbReference type="EMBL" id="CAJPVJ010000496">
    <property type="protein sequence ID" value="CAG2162662.1"/>
    <property type="molecule type" value="Genomic_DNA"/>
</dbReference>
<evidence type="ECO:0000313" key="2">
    <source>
        <dbReference type="EMBL" id="CAD7639863.1"/>
    </source>
</evidence>
<dbReference type="EMBL" id="OC915321">
    <property type="protein sequence ID" value="CAD7639863.1"/>
    <property type="molecule type" value="Genomic_DNA"/>
</dbReference>
<gene>
    <name evidence="2" type="ORF">ONB1V03_LOCUS2254</name>
</gene>
<organism evidence="2">
    <name type="scientific">Oppiella nova</name>
    <dbReference type="NCBI Taxonomy" id="334625"/>
    <lineage>
        <taxon>Eukaryota</taxon>
        <taxon>Metazoa</taxon>
        <taxon>Ecdysozoa</taxon>
        <taxon>Arthropoda</taxon>
        <taxon>Chelicerata</taxon>
        <taxon>Arachnida</taxon>
        <taxon>Acari</taxon>
        <taxon>Acariformes</taxon>
        <taxon>Sarcoptiformes</taxon>
        <taxon>Oribatida</taxon>
        <taxon>Brachypylina</taxon>
        <taxon>Oppioidea</taxon>
        <taxon>Oppiidae</taxon>
        <taxon>Oppiella</taxon>
    </lineage>
</organism>
<dbReference type="Proteomes" id="UP000728032">
    <property type="component" value="Unassembled WGS sequence"/>
</dbReference>
<accession>A0A7R9LGD0</accession>
<proteinExistence type="predicted"/>
<dbReference type="AlphaFoldDB" id="A0A7R9LGD0"/>
<sequence>MNEQYLPSDSESSLASPEEPLEPLSSSQELLSLVLTRISFGSTIGCKYVAKHAMRLSANIYHNWSTRKLEQILNFDIQNVMSVLKSLIQLRINCKAKGKGFYDHI</sequence>
<name>A0A7R9LGD0_9ACAR</name>
<feature type="region of interest" description="Disordered" evidence="1">
    <location>
        <begin position="1"/>
        <end position="23"/>
    </location>
</feature>
<reference evidence="2" key="1">
    <citation type="submission" date="2020-11" db="EMBL/GenBank/DDBJ databases">
        <authorList>
            <person name="Tran Van P."/>
        </authorList>
    </citation>
    <scope>NUCLEOTIDE SEQUENCE</scope>
</reference>
<protein>
    <submittedName>
        <fullName evidence="2">Uncharacterized protein</fullName>
    </submittedName>
</protein>
<evidence type="ECO:0000313" key="3">
    <source>
        <dbReference type="Proteomes" id="UP000728032"/>
    </source>
</evidence>
<keyword evidence="3" id="KW-1185">Reference proteome</keyword>
<evidence type="ECO:0000256" key="1">
    <source>
        <dbReference type="SAM" id="MobiDB-lite"/>
    </source>
</evidence>